<dbReference type="PROSITE" id="PS51725">
    <property type="entry name" value="ABM"/>
    <property type="match status" value="1"/>
</dbReference>
<organism evidence="2 3">
    <name type="scientific">Palleronia aestuarii</name>
    <dbReference type="NCBI Taxonomy" id="568105"/>
    <lineage>
        <taxon>Bacteria</taxon>
        <taxon>Pseudomonadati</taxon>
        <taxon>Pseudomonadota</taxon>
        <taxon>Alphaproteobacteria</taxon>
        <taxon>Rhodobacterales</taxon>
        <taxon>Roseobacteraceae</taxon>
        <taxon>Palleronia</taxon>
    </lineage>
</organism>
<comment type="caution">
    <text evidence="2">The sequence shown here is derived from an EMBL/GenBank/DDBJ whole genome shotgun (WGS) entry which is preliminary data.</text>
</comment>
<dbReference type="SUPFAM" id="SSF54909">
    <property type="entry name" value="Dimeric alpha+beta barrel"/>
    <property type="match status" value="1"/>
</dbReference>
<accession>A0A2W7MVK5</accession>
<reference evidence="2 3" key="1">
    <citation type="submission" date="2018-06" db="EMBL/GenBank/DDBJ databases">
        <title>Genomic Encyclopedia of Archaeal and Bacterial Type Strains, Phase II (KMG-II): from individual species to whole genera.</title>
        <authorList>
            <person name="Goeker M."/>
        </authorList>
    </citation>
    <scope>NUCLEOTIDE SEQUENCE [LARGE SCALE GENOMIC DNA]</scope>
    <source>
        <strain evidence="2 3">DSM 22009</strain>
    </source>
</reference>
<protein>
    <submittedName>
        <fullName evidence="2">Quinol monooxygenase YgiN</fullName>
    </submittedName>
</protein>
<proteinExistence type="predicted"/>
<keyword evidence="3" id="KW-1185">Reference proteome</keyword>
<dbReference type="AlphaFoldDB" id="A0A2W7MVK5"/>
<keyword evidence="2" id="KW-0503">Monooxygenase</keyword>
<dbReference type="Proteomes" id="UP000248916">
    <property type="component" value="Unassembled WGS sequence"/>
</dbReference>
<dbReference type="InterPro" id="IPR007138">
    <property type="entry name" value="ABM_dom"/>
</dbReference>
<dbReference type="RefSeq" id="WP_111538751.1">
    <property type="nucleotide sequence ID" value="NZ_QKZL01000026.1"/>
</dbReference>
<name>A0A2W7MVK5_9RHOB</name>
<dbReference type="Gene3D" id="3.30.70.100">
    <property type="match status" value="1"/>
</dbReference>
<evidence type="ECO:0000313" key="2">
    <source>
        <dbReference type="EMBL" id="PZX12185.1"/>
    </source>
</evidence>
<dbReference type="OrthoDB" id="287932at2"/>
<feature type="domain" description="ABM" evidence="1">
    <location>
        <begin position="9"/>
        <end position="101"/>
    </location>
</feature>
<dbReference type="Pfam" id="PF03992">
    <property type="entry name" value="ABM"/>
    <property type="match status" value="1"/>
</dbReference>
<evidence type="ECO:0000313" key="3">
    <source>
        <dbReference type="Proteomes" id="UP000248916"/>
    </source>
</evidence>
<keyword evidence="2" id="KW-0560">Oxidoreductase</keyword>
<sequence>MTAPTDRIIVLEAFEHVHPDRCTDYEAASQAIDDLARETEPGMLVHALTVHARADDRVTYRWLEVFTDAAALEAHFASLHVQAHGAKLNDGILLSPVEILLYVDWSEAEKVEINTRLGGALKFAEVRSGFYRPE</sequence>
<dbReference type="InterPro" id="IPR011008">
    <property type="entry name" value="Dimeric_a/b-barrel"/>
</dbReference>
<gene>
    <name evidence="2" type="ORF">LX81_03725</name>
</gene>
<dbReference type="GO" id="GO:0004497">
    <property type="term" value="F:monooxygenase activity"/>
    <property type="evidence" value="ECO:0007669"/>
    <property type="project" value="UniProtKB-KW"/>
</dbReference>
<evidence type="ECO:0000259" key="1">
    <source>
        <dbReference type="PROSITE" id="PS51725"/>
    </source>
</evidence>
<dbReference type="EMBL" id="QKZL01000026">
    <property type="protein sequence ID" value="PZX12185.1"/>
    <property type="molecule type" value="Genomic_DNA"/>
</dbReference>